<organism evidence="2 3">
    <name type="scientific">Porphyromonas canoris</name>
    <dbReference type="NCBI Taxonomy" id="36875"/>
    <lineage>
        <taxon>Bacteria</taxon>
        <taxon>Pseudomonadati</taxon>
        <taxon>Bacteroidota</taxon>
        <taxon>Bacteroidia</taxon>
        <taxon>Bacteroidales</taxon>
        <taxon>Porphyromonadaceae</taxon>
        <taxon>Porphyromonas</taxon>
    </lineage>
</organism>
<evidence type="ECO:0000313" key="2">
    <source>
        <dbReference type="EMBL" id="KGN91899.1"/>
    </source>
</evidence>
<evidence type="ECO:0000313" key="3">
    <source>
        <dbReference type="Proteomes" id="UP000030101"/>
    </source>
</evidence>
<sequence>MKKEREAKQRNIFTRVYRFYVDGFRNMTLGKTLWMIIGIKLFIMFFVLKLFFFPNYLSGKAETPEEKAKFVTEEVINRR</sequence>
<dbReference type="InterPro" id="IPR027853">
    <property type="entry name" value="DUF4492"/>
</dbReference>
<proteinExistence type="predicted"/>
<dbReference type="RefSeq" id="WP_036791565.1">
    <property type="nucleotide sequence ID" value="NZ_JQZV01000013.1"/>
</dbReference>
<evidence type="ECO:0008006" key="4">
    <source>
        <dbReference type="Google" id="ProtNLM"/>
    </source>
</evidence>
<keyword evidence="1" id="KW-1133">Transmembrane helix</keyword>
<keyword evidence="1" id="KW-0812">Transmembrane</keyword>
<dbReference type="Pfam" id="PF14899">
    <property type="entry name" value="DUF4492"/>
    <property type="match status" value="1"/>
</dbReference>
<dbReference type="Proteomes" id="UP000030101">
    <property type="component" value="Unassembled WGS sequence"/>
</dbReference>
<name>A0ABR4XJN0_9PORP</name>
<protein>
    <recommendedName>
        <fullName evidence="4">DUF4492 domain-containing protein</fullName>
    </recommendedName>
</protein>
<reference evidence="2 3" key="1">
    <citation type="submission" date="2014-08" db="EMBL/GenBank/DDBJ databases">
        <title>Porphyromonas canoris strain:OH2762 Genome sequencing.</title>
        <authorList>
            <person name="Wallis C."/>
            <person name="Deusch O."/>
            <person name="O'Flynn C."/>
            <person name="Davis I."/>
            <person name="Jospin G."/>
            <person name="Darling A.E."/>
            <person name="Coil D.A."/>
            <person name="Alexiev A."/>
            <person name="Horsfall A."/>
            <person name="Kirkwood N."/>
            <person name="Harris S."/>
            <person name="Eisen J.A."/>
        </authorList>
    </citation>
    <scope>NUCLEOTIDE SEQUENCE [LARGE SCALE GENOMIC DNA]</scope>
    <source>
        <strain evidence="3">COT-108 OH2762</strain>
    </source>
</reference>
<evidence type="ECO:0000256" key="1">
    <source>
        <dbReference type="SAM" id="Phobius"/>
    </source>
</evidence>
<accession>A0ABR4XJN0</accession>
<dbReference type="EMBL" id="JQZV01000013">
    <property type="protein sequence ID" value="KGN91899.1"/>
    <property type="molecule type" value="Genomic_DNA"/>
</dbReference>
<gene>
    <name evidence="2" type="ORF">HQ43_07480</name>
</gene>
<comment type="caution">
    <text evidence="2">The sequence shown here is derived from an EMBL/GenBank/DDBJ whole genome shotgun (WGS) entry which is preliminary data.</text>
</comment>
<keyword evidence="3" id="KW-1185">Reference proteome</keyword>
<feature type="transmembrane region" description="Helical" evidence="1">
    <location>
        <begin position="33"/>
        <end position="53"/>
    </location>
</feature>
<keyword evidence="1" id="KW-0472">Membrane</keyword>